<organism evidence="2 3">
    <name type="scientific">Magnetospirillum sulfuroxidans</name>
    <dbReference type="NCBI Taxonomy" id="611300"/>
    <lineage>
        <taxon>Bacteria</taxon>
        <taxon>Pseudomonadati</taxon>
        <taxon>Pseudomonadota</taxon>
        <taxon>Alphaproteobacteria</taxon>
        <taxon>Rhodospirillales</taxon>
        <taxon>Rhodospirillaceae</taxon>
        <taxon>Magnetospirillum</taxon>
    </lineage>
</organism>
<dbReference type="InterPro" id="IPR013589">
    <property type="entry name" value="Bac_transglu_N"/>
</dbReference>
<dbReference type="SUPFAM" id="SSF54001">
    <property type="entry name" value="Cysteine proteinases"/>
    <property type="match status" value="1"/>
</dbReference>
<evidence type="ECO:0000313" key="3">
    <source>
        <dbReference type="Proteomes" id="UP000680714"/>
    </source>
</evidence>
<dbReference type="Gene3D" id="3.10.620.30">
    <property type="match status" value="1"/>
</dbReference>
<sequence length="292" mass="31804">MRYRVRHLTVYEYGEPVLLSHHAAHMRPRQVYNQRYEKVRLTIRPAPAVLRDGQLDYFGNPTTFFTVQDSHSKLEIEAVFEVETSQSFGLQNLDGPAWEQVRDDLANSAAPHLEEAMDFLFPSPQIPALDAAAAYAAASFPPGRPLAQAVLDLNARIFADFAFDPVATSVGTPLATVFAQKRGVCQDFAHIGIACLRAMGLAARYVSGYIRTVAPPGKEKLVGADASHAWLSVFIPGWGWLDLDPTNNTTAGEDHVVVAWGRDYDDVSPIKGVVLGGGEHAVHVAVDVTAIG</sequence>
<protein>
    <submittedName>
        <fullName evidence="2">Transglutaminase family protein</fullName>
    </submittedName>
</protein>
<name>A0ABS5I9E3_9PROT</name>
<dbReference type="Proteomes" id="UP000680714">
    <property type="component" value="Unassembled WGS sequence"/>
</dbReference>
<gene>
    <name evidence="2" type="ORF">KEC16_04825</name>
</gene>
<evidence type="ECO:0000259" key="1">
    <source>
        <dbReference type="SMART" id="SM00460"/>
    </source>
</evidence>
<dbReference type="PANTHER" id="PTHR33490">
    <property type="entry name" value="BLR5614 PROTEIN-RELATED"/>
    <property type="match status" value="1"/>
</dbReference>
<feature type="domain" description="Transglutaminase-like" evidence="1">
    <location>
        <begin position="177"/>
        <end position="247"/>
    </location>
</feature>
<dbReference type="PANTHER" id="PTHR33490:SF7">
    <property type="entry name" value="BLR2979 PROTEIN"/>
    <property type="match status" value="1"/>
</dbReference>
<dbReference type="InterPro" id="IPR038765">
    <property type="entry name" value="Papain-like_cys_pep_sf"/>
</dbReference>
<dbReference type="InterPro" id="IPR002931">
    <property type="entry name" value="Transglutaminase-like"/>
</dbReference>
<reference evidence="2 3" key="1">
    <citation type="submission" date="2021-04" db="EMBL/GenBank/DDBJ databases">
        <title>Magnetospirillum sulfuroxidans sp. nov., a facultative chemolithoautotrophic sulfur-oxidizing alphaproteobacterium isolated from freshwater sediment and proposals for Paramagetospirillum gen. nov., and Magnetospirillaceae fam. nov.</title>
        <authorList>
            <person name="Koziaeva V."/>
            <person name="Geelhoed J.S."/>
            <person name="Sorokin D.Y."/>
            <person name="Grouzdev D.S."/>
        </authorList>
    </citation>
    <scope>NUCLEOTIDE SEQUENCE [LARGE SCALE GENOMIC DNA]</scope>
    <source>
        <strain evidence="2 3">J10</strain>
    </source>
</reference>
<dbReference type="Pfam" id="PF08379">
    <property type="entry name" value="Bact_transglu_N"/>
    <property type="match status" value="1"/>
</dbReference>
<dbReference type="Pfam" id="PF01841">
    <property type="entry name" value="Transglut_core"/>
    <property type="match status" value="1"/>
</dbReference>
<dbReference type="EMBL" id="JAGTUF010000002">
    <property type="protein sequence ID" value="MBR9971032.1"/>
    <property type="molecule type" value="Genomic_DNA"/>
</dbReference>
<accession>A0ABS5I9E3</accession>
<dbReference type="SMART" id="SM00460">
    <property type="entry name" value="TGc"/>
    <property type="match status" value="1"/>
</dbReference>
<dbReference type="RefSeq" id="WP_211546541.1">
    <property type="nucleotide sequence ID" value="NZ_JAGTUF010000002.1"/>
</dbReference>
<keyword evidence="3" id="KW-1185">Reference proteome</keyword>
<evidence type="ECO:0000313" key="2">
    <source>
        <dbReference type="EMBL" id="MBR9971032.1"/>
    </source>
</evidence>
<comment type="caution">
    <text evidence="2">The sequence shown here is derived from an EMBL/GenBank/DDBJ whole genome shotgun (WGS) entry which is preliminary data.</text>
</comment>
<proteinExistence type="predicted"/>